<feature type="transmembrane region" description="Helical" evidence="3">
    <location>
        <begin position="124"/>
        <end position="144"/>
    </location>
</feature>
<proteinExistence type="predicted"/>
<gene>
    <name evidence="5" type="ORF">SAMN06265339_0775</name>
</gene>
<feature type="transmembrane region" description="Helical" evidence="3">
    <location>
        <begin position="26"/>
        <end position="47"/>
    </location>
</feature>
<dbReference type="EC" id="2.7.7.65" evidence="1"/>
<dbReference type="PROSITE" id="PS50887">
    <property type="entry name" value="GGDEF"/>
    <property type="match status" value="1"/>
</dbReference>
<dbReference type="PANTHER" id="PTHR45138:SF9">
    <property type="entry name" value="DIGUANYLATE CYCLASE DGCM-RELATED"/>
    <property type="match status" value="1"/>
</dbReference>
<dbReference type="Pfam" id="PF00990">
    <property type="entry name" value="GGDEF"/>
    <property type="match status" value="1"/>
</dbReference>
<name>A0ABY1NI48_9BACT</name>
<protein>
    <recommendedName>
        <fullName evidence="1">diguanylate cyclase</fullName>
        <ecNumber evidence="1">2.7.7.65</ecNumber>
    </recommendedName>
</protein>
<comment type="caution">
    <text evidence="5">The sequence shown here is derived from an EMBL/GenBank/DDBJ whole genome shotgun (WGS) entry which is preliminary data.</text>
</comment>
<evidence type="ECO:0000256" key="1">
    <source>
        <dbReference type="ARBA" id="ARBA00012528"/>
    </source>
</evidence>
<feature type="transmembrane region" description="Helical" evidence="3">
    <location>
        <begin position="53"/>
        <end position="71"/>
    </location>
</feature>
<evidence type="ECO:0000259" key="4">
    <source>
        <dbReference type="PROSITE" id="PS50887"/>
    </source>
</evidence>
<keyword evidence="6" id="KW-1185">Reference proteome</keyword>
<dbReference type="SMART" id="SM00267">
    <property type="entry name" value="GGDEF"/>
    <property type="match status" value="1"/>
</dbReference>
<feature type="domain" description="GGDEF" evidence="4">
    <location>
        <begin position="217"/>
        <end position="344"/>
    </location>
</feature>
<evidence type="ECO:0000256" key="3">
    <source>
        <dbReference type="SAM" id="Phobius"/>
    </source>
</evidence>
<dbReference type="SUPFAM" id="SSF55073">
    <property type="entry name" value="Nucleotide cyclase"/>
    <property type="match status" value="1"/>
</dbReference>
<keyword evidence="3" id="KW-0472">Membrane</keyword>
<keyword evidence="3" id="KW-0812">Transmembrane</keyword>
<evidence type="ECO:0000256" key="2">
    <source>
        <dbReference type="ARBA" id="ARBA00034247"/>
    </source>
</evidence>
<organism evidence="5 6">
    <name type="scientific">Desulfurobacterium pacificum</name>
    <dbReference type="NCBI Taxonomy" id="240166"/>
    <lineage>
        <taxon>Bacteria</taxon>
        <taxon>Pseudomonadati</taxon>
        <taxon>Aquificota</taxon>
        <taxon>Aquificia</taxon>
        <taxon>Desulfurobacteriales</taxon>
        <taxon>Desulfurobacteriaceae</taxon>
        <taxon>Desulfurobacterium</taxon>
    </lineage>
</organism>
<comment type="catalytic activity">
    <reaction evidence="2">
        <text>2 GTP = 3',3'-c-di-GMP + 2 diphosphate</text>
        <dbReference type="Rhea" id="RHEA:24898"/>
        <dbReference type="ChEBI" id="CHEBI:33019"/>
        <dbReference type="ChEBI" id="CHEBI:37565"/>
        <dbReference type="ChEBI" id="CHEBI:58805"/>
        <dbReference type="EC" id="2.7.7.65"/>
    </reaction>
</comment>
<dbReference type="PANTHER" id="PTHR45138">
    <property type="entry name" value="REGULATORY COMPONENTS OF SENSORY TRANSDUCTION SYSTEM"/>
    <property type="match status" value="1"/>
</dbReference>
<dbReference type="Proteomes" id="UP001157911">
    <property type="component" value="Unassembled WGS sequence"/>
</dbReference>
<dbReference type="EMBL" id="FXUB01000002">
    <property type="protein sequence ID" value="SMP10327.1"/>
    <property type="molecule type" value="Genomic_DNA"/>
</dbReference>
<dbReference type="InterPro" id="IPR029787">
    <property type="entry name" value="Nucleotide_cyclase"/>
</dbReference>
<sequence>MREWLLGCFKSPAINYDIPEDCYKKLLVIAIFLAAVVKFYVALRDYFLNFSCLFPNDFLFFLLLGISYIFVKKDKLETAVNIFVLAVLFTLTYCLLAGHYSSLFWFPLIPLMAGIFFNFRKLLIYAYIPIVTNTLIFLLKFPHLPEIKTLTSNSPIVLGFEAFVAYITFVIAITIYRMFIDAYRNGLKKLLEVDVLTTALTRRALFSQLDKIKERGIPYSLIMFDIDHFKSVNDTFGHQTGDRILKEVSVLVRKNLRKGDIIGRYGGEEFLIALPGAKKSEATIVAEKIRRLIEQNDFSIPKKITVSLGVADSVEAEDVEKLIKLVDDRLYTAKKMGRNRVINM</sequence>
<evidence type="ECO:0000313" key="6">
    <source>
        <dbReference type="Proteomes" id="UP001157911"/>
    </source>
</evidence>
<dbReference type="CDD" id="cd01949">
    <property type="entry name" value="GGDEF"/>
    <property type="match status" value="1"/>
</dbReference>
<dbReference type="RefSeq" id="WP_283400265.1">
    <property type="nucleotide sequence ID" value="NZ_FXUB01000002.1"/>
</dbReference>
<dbReference type="Gene3D" id="3.30.70.270">
    <property type="match status" value="1"/>
</dbReference>
<reference evidence="5 6" key="1">
    <citation type="submission" date="2017-05" db="EMBL/GenBank/DDBJ databases">
        <authorList>
            <person name="Varghese N."/>
            <person name="Submissions S."/>
        </authorList>
    </citation>
    <scope>NUCLEOTIDE SEQUENCE [LARGE SCALE GENOMIC DNA]</scope>
    <source>
        <strain evidence="5 6">DSM 15522</strain>
    </source>
</reference>
<evidence type="ECO:0000313" key="5">
    <source>
        <dbReference type="EMBL" id="SMP10327.1"/>
    </source>
</evidence>
<dbReference type="NCBIfam" id="TIGR00254">
    <property type="entry name" value="GGDEF"/>
    <property type="match status" value="1"/>
</dbReference>
<feature type="transmembrane region" description="Helical" evidence="3">
    <location>
        <begin position="78"/>
        <end position="96"/>
    </location>
</feature>
<accession>A0ABY1NI48</accession>
<dbReference type="InterPro" id="IPR043128">
    <property type="entry name" value="Rev_trsase/Diguanyl_cyclase"/>
</dbReference>
<dbReference type="InterPro" id="IPR000160">
    <property type="entry name" value="GGDEF_dom"/>
</dbReference>
<dbReference type="InterPro" id="IPR050469">
    <property type="entry name" value="Diguanylate_Cyclase"/>
</dbReference>
<keyword evidence="3" id="KW-1133">Transmembrane helix</keyword>
<feature type="transmembrane region" description="Helical" evidence="3">
    <location>
        <begin position="156"/>
        <end position="179"/>
    </location>
</feature>